<dbReference type="Proteomes" id="UP000070544">
    <property type="component" value="Unassembled WGS sequence"/>
</dbReference>
<evidence type="ECO:0000256" key="1">
    <source>
        <dbReference type="SAM" id="MobiDB-lite"/>
    </source>
</evidence>
<name>A0A139AGI8_GONPJ</name>
<evidence type="ECO:0000313" key="2">
    <source>
        <dbReference type="EMBL" id="KXS15916.1"/>
    </source>
</evidence>
<dbReference type="AlphaFoldDB" id="A0A139AGI8"/>
<keyword evidence="3" id="KW-1185">Reference proteome</keyword>
<dbReference type="EMBL" id="KQ965758">
    <property type="protein sequence ID" value="KXS15916.1"/>
    <property type="molecule type" value="Genomic_DNA"/>
</dbReference>
<feature type="region of interest" description="Disordered" evidence="1">
    <location>
        <begin position="251"/>
        <end position="300"/>
    </location>
</feature>
<proteinExistence type="predicted"/>
<organism evidence="2 3">
    <name type="scientific">Gonapodya prolifera (strain JEL478)</name>
    <name type="common">Monoblepharis prolifera</name>
    <dbReference type="NCBI Taxonomy" id="1344416"/>
    <lineage>
        <taxon>Eukaryota</taxon>
        <taxon>Fungi</taxon>
        <taxon>Fungi incertae sedis</taxon>
        <taxon>Chytridiomycota</taxon>
        <taxon>Chytridiomycota incertae sedis</taxon>
        <taxon>Monoblepharidomycetes</taxon>
        <taxon>Monoblepharidales</taxon>
        <taxon>Gonapodyaceae</taxon>
        <taxon>Gonapodya</taxon>
    </lineage>
</organism>
<accession>A0A139AGI8</accession>
<evidence type="ECO:0000313" key="3">
    <source>
        <dbReference type="Proteomes" id="UP000070544"/>
    </source>
</evidence>
<protein>
    <submittedName>
        <fullName evidence="2">Uncharacterized protein</fullName>
    </submittedName>
</protein>
<gene>
    <name evidence="2" type="ORF">M427DRAFT_44097</name>
</gene>
<reference evidence="2 3" key="1">
    <citation type="journal article" date="2015" name="Genome Biol. Evol.">
        <title>Phylogenomic analyses indicate that early fungi evolved digesting cell walls of algal ancestors of land plants.</title>
        <authorList>
            <person name="Chang Y."/>
            <person name="Wang S."/>
            <person name="Sekimoto S."/>
            <person name="Aerts A.L."/>
            <person name="Choi C."/>
            <person name="Clum A."/>
            <person name="LaButti K.M."/>
            <person name="Lindquist E.A."/>
            <person name="Yee Ngan C."/>
            <person name="Ohm R.A."/>
            <person name="Salamov A.A."/>
            <person name="Grigoriev I.V."/>
            <person name="Spatafora J.W."/>
            <person name="Berbee M.L."/>
        </authorList>
    </citation>
    <scope>NUCLEOTIDE SEQUENCE [LARGE SCALE GENOMIC DNA]</scope>
    <source>
        <strain evidence="2 3">JEL478</strain>
    </source>
</reference>
<sequence>MECTNSALCATKSTVKYFRLISPYQFSQAVSLFTVSQDIFENAESIIWELKQSPVLGTQASLWSHIGLRHANFDVQAKALYHTVTCLWDCQKDTDLRIAVTLANRLMWRVGLPFEIANPQLEIPMWRERTCRSRDPDDVVPIPGLCRVQMKVLRLLFGANPLVTPLEQAFVLDKVIEGVTVELLLVSNLTKRHPNKQLSPKEKAEDFISKPGDNVRASALSLEYVNSEWEKILVCLAKGLFDDLCATGEEEQLQKEQGENDGLSTEDEDDKGSDNGKSNTVKPVERGGQSKPAATNQSCERWSRNQIEAAVLLLSAVQISHQEQRCHYSSKQPIKGYWELKELAQQTCSNPDIVDIEQWHEVRDNIPDNNITVDNLEADLTDSMHIVESTAGIESETQDGRNRSGQMKSPIDTLVEVETTIPVQQGYCVTTIVTSLEVRIYYVEELVLAFKLNLFAIISDFKRMCLYGTMAWLLIGKREIVMYVLHAISTNKSLDVDCAMDLSQFTTSVWLPLSETFQRSWDDLKDWPAQWASYLFEKLSTDETQICLGLESGSKADTWRICLSMSTHTAPEERSSAKQHVIHSHWAVAKALVEGKDWGLPDFYFGVKHVFFLERQYQLLLADFLELVWLTFLWDTTPEAPQETMLAHPRSAAGYHTDTKPLVPASHAFWKHAMALRHLVLHMRPAKLELLESKKIRAATVAALTKDFKECVRGNNWLGKQVQEANRAYRHPQGEGACAGAL</sequence>